<feature type="compositionally biased region" description="Basic residues" evidence="1">
    <location>
        <begin position="73"/>
        <end position="82"/>
    </location>
</feature>
<sequence>MTGEVVSIVLVEIYHSRHPGWNSIALLPLDHPLPLDYSPVISTALLSSRSEARDLMRTEFHQNKKISPFGRNDKRKRSFHIP</sequence>
<organism evidence="2">
    <name type="scientific">Candidatus Kentrum sp. UNK</name>
    <dbReference type="NCBI Taxonomy" id="2126344"/>
    <lineage>
        <taxon>Bacteria</taxon>
        <taxon>Pseudomonadati</taxon>
        <taxon>Pseudomonadota</taxon>
        <taxon>Gammaproteobacteria</taxon>
        <taxon>Candidatus Kentrum</taxon>
    </lineage>
</organism>
<name>A0A451ADU9_9GAMM</name>
<evidence type="ECO:0000313" key="2">
    <source>
        <dbReference type="EMBL" id="VFK64212.1"/>
    </source>
</evidence>
<dbReference type="EMBL" id="CAADFZ010000043">
    <property type="protein sequence ID" value="VFK64212.1"/>
    <property type="molecule type" value="Genomic_DNA"/>
</dbReference>
<dbReference type="EMBL" id="CAADGD010000047">
    <property type="protein sequence ID" value="VFK71020.1"/>
    <property type="molecule type" value="Genomic_DNA"/>
</dbReference>
<reference evidence="2" key="1">
    <citation type="submission" date="2019-02" db="EMBL/GenBank/DDBJ databases">
        <authorList>
            <person name="Gruber-Vodicka R. H."/>
            <person name="Seah K. B. B."/>
        </authorList>
    </citation>
    <scope>NUCLEOTIDE SEQUENCE</scope>
    <source>
        <strain evidence="3">BECK_BY19</strain>
        <strain evidence="2">BECK_BY8</strain>
    </source>
</reference>
<gene>
    <name evidence="2" type="ORF">BECKUNK1418G_GA0071005_104322</name>
    <name evidence="3" type="ORF">BECKUNK1418H_GA0071006_104722</name>
</gene>
<feature type="region of interest" description="Disordered" evidence="1">
    <location>
        <begin position="63"/>
        <end position="82"/>
    </location>
</feature>
<accession>A0A451ADU9</accession>
<proteinExistence type="predicted"/>
<dbReference type="AlphaFoldDB" id="A0A451ADU9"/>
<evidence type="ECO:0000256" key="1">
    <source>
        <dbReference type="SAM" id="MobiDB-lite"/>
    </source>
</evidence>
<protein>
    <submittedName>
        <fullName evidence="2">Uncharacterized protein</fullName>
    </submittedName>
</protein>
<evidence type="ECO:0000313" key="3">
    <source>
        <dbReference type="EMBL" id="VFK71020.1"/>
    </source>
</evidence>